<dbReference type="Gene3D" id="3.30.70.340">
    <property type="entry name" value="Metallocarboxypeptidase-like"/>
    <property type="match status" value="1"/>
</dbReference>
<dbReference type="PANTHER" id="PTHR11705">
    <property type="entry name" value="PROTEASE FAMILY M14 CARBOXYPEPTIDASE A,B"/>
    <property type="match status" value="1"/>
</dbReference>
<dbReference type="InterPro" id="IPR036990">
    <property type="entry name" value="M14A-like_propep"/>
</dbReference>
<evidence type="ECO:0000256" key="3">
    <source>
        <dbReference type="ARBA" id="ARBA00022645"/>
    </source>
</evidence>
<feature type="chain" id="PRO_5030756800" description="Peptidase M14 domain-containing protein" evidence="12">
    <location>
        <begin position="18"/>
        <end position="573"/>
    </location>
</feature>
<evidence type="ECO:0000256" key="10">
    <source>
        <dbReference type="ARBA" id="ARBA00023157"/>
    </source>
</evidence>
<dbReference type="GO" id="GO:0008270">
    <property type="term" value="F:zinc ion binding"/>
    <property type="evidence" value="ECO:0007669"/>
    <property type="project" value="InterPro"/>
</dbReference>
<evidence type="ECO:0000256" key="4">
    <source>
        <dbReference type="ARBA" id="ARBA00022670"/>
    </source>
</evidence>
<evidence type="ECO:0000313" key="14">
    <source>
        <dbReference type="EMBL" id="CAD7402557.1"/>
    </source>
</evidence>
<dbReference type="GO" id="GO:0004181">
    <property type="term" value="F:metallocarboxypeptidase activity"/>
    <property type="evidence" value="ECO:0007669"/>
    <property type="project" value="InterPro"/>
</dbReference>
<dbReference type="GO" id="GO:0005615">
    <property type="term" value="C:extracellular space"/>
    <property type="evidence" value="ECO:0007669"/>
    <property type="project" value="TreeGrafter"/>
</dbReference>
<dbReference type="PROSITE" id="PS00132">
    <property type="entry name" value="CARBOXYPEPT_ZN_1"/>
    <property type="match status" value="1"/>
</dbReference>
<dbReference type="Gene3D" id="3.40.630.10">
    <property type="entry name" value="Zn peptidases"/>
    <property type="match status" value="1"/>
</dbReference>
<accession>A0A7R9CV23</accession>
<evidence type="ECO:0000256" key="9">
    <source>
        <dbReference type="ARBA" id="ARBA00023049"/>
    </source>
</evidence>
<dbReference type="PRINTS" id="PR00765">
    <property type="entry name" value="CRBOXYPTASEA"/>
</dbReference>
<keyword evidence="6 12" id="KW-0732">Signal</keyword>
<dbReference type="InterPro" id="IPR000834">
    <property type="entry name" value="Peptidase_M14"/>
</dbReference>
<dbReference type="SUPFAM" id="SSF53187">
    <property type="entry name" value="Zn-dependent exopeptidases"/>
    <property type="match status" value="1"/>
</dbReference>
<feature type="active site" description="Proton donor/acceptor" evidence="11">
    <location>
        <position position="507"/>
    </location>
</feature>
<feature type="signal peptide" evidence="12">
    <location>
        <begin position="1"/>
        <end position="17"/>
    </location>
</feature>
<reference evidence="14" key="1">
    <citation type="submission" date="2020-11" db="EMBL/GenBank/DDBJ databases">
        <authorList>
            <person name="Tran Van P."/>
        </authorList>
    </citation>
    <scope>NUCLEOTIDE SEQUENCE</scope>
</reference>
<protein>
    <recommendedName>
        <fullName evidence="13">Peptidase M14 domain-containing protein</fullName>
    </recommendedName>
</protein>
<comment type="similarity">
    <text evidence="2 11">Belongs to the peptidase M14 family.</text>
</comment>
<evidence type="ECO:0000256" key="11">
    <source>
        <dbReference type="PROSITE-ProRule" id="PRU01379"/>
    </source>
</evidence>
<keyword evidence="4" id="KW-0645">Protease</keyword>
<evidence type="ECO:0000259" key="13">
    <source>
        <dbReference type="PROSITE" id="PS52035"/>
    </source>
</evidence>
<dbReference type="InterPro" id="IPR003146">
    <property type="entry name" value="M14A_act_pep"/>
</dbReference>
<proteinExistence type="inferred from homology"/>
<dbReference type="FunFam" id="3.40.630.10:FF:000084">
    <property type="entry name" value="Carboxypeptidase B2"/>
    <property type="match status" value="1"/>
</dbReference>
<keyword evidence="8" id="KW-0862">Zinc</keyword>
<dbReference type="AlphaFoldDB" id="A0A7R9CV23"/>
<dbReference type="Pfam" id="PF00246">
    <property type="entry name" value="Peptidase_M14"/>
    <property type="match status" value="1"/>
</dbReference>
<dbReference type="PROSITE" id="PS52035">
    <property type="entry name" value="PEPTIDASE_M14"/>
    <property type="match status" value="1"/>
</dbReference>
<dbReference type="PANTHER" id="PTHR11705:SF140">
    <property type="entry name" value="FI02848P-RELATED"/>
    <property type="match status" value="1"/>
</dbReference>
<dbReference type="EMBL" id="OD001600">
    <property type="protein sequence ID" value="CAD7402557.1"/>
    <property type="molecule type" value="Genomic_DNA"/>
</dbReference>
<evidence type="ECO:0000256" key="8">
    <source>
        <dbReference type="ARBA" id="ARBA00022833"/>
    </source>
</evidence>
<comment type="cofactor">
    <cofactor evidence="1">
        <name>Zn(2+)</name>
        <dbReference type="ChEBI" id="CHEBI:29105"/>
    </cofactor>
</comment>
<evidence type="ECO:0000256" key="6">
    <source>
        <dbReference type="ARBA" id="ARBA00022729"/>
    </source>
</evidence>
<dbReference type="SUPFAM" id="SSF54897">
    <property type="entry name" value="Protease propeptides/inhibitors"/>
    <property type="match status" value="1"/>
</dbReference>
<keyword evidence="5" id="KW-0479">Metal-binding</keyword>
<keyword evidence="10" id="KW-1015">Disulfide bond</keyword>
<dbReference type="SMART" id="SM00631">
    <property type="entry name" value="Zn_pept"/>
    <property type="match status" value="1"/>
</dbReference>
<evidence type="ECO:0000256" key="5">
    <source>
        <dbReference type="ARBA" id="ARBA00022723"/>
    </source>
</evidence>
<evidence type="ECO:0000256" key="2">
    <source>
        <dbReference type="ARBA" id="ARBA00005988"/>
    </source>
</evidence>
<evidence type="ECO:0000256" key="12">
    <source>
        <dbReference type="SAM" id="SignalP"/>
    </source>
</evidence>
<evidence type="ECO:0000256" key="7">
    <source>
        <dbReference type="ARBA" id="ARBA00022801"/>
    </source>
</evidence>
<organism evidence="14">
    <name type="scientific">Timema poppense</name>
    <name type="common">Walking stick</name>
    <dbReference type="NCBI Taxonomy" id="170557"/>
    <lineage>
        <taxon>Eukaryota</taxon>
        <taxon>Metazoa</taxon>
        <taxon>Ecdysozoa</taxon>
        <taxon>Arthropoda</taxon>
        <taxon>Hexapoda</taxon>
        <taxon>Insecta</taxon>
        <taxon>Pterygota</taxon>
        <taxon>Neoptera</taxon>
        <taxon>Polyneoptera</taxon>
        <taxon>Phasmatodea</taxon>
        <taxon>Timematodea</taxon>
        <taxon>Timematoidea</taxon>
        <taxon>Timematidae</taxon>
        <taxon>Timema</taxon>
    </lineage>
</organism>
<keyword evidence="3" id="KW-0121">Carboxypeptidase</keyword>
<dbReference type="InterPro" id="IPR057246">
    <property type="entry name" value="CARBOXYPEPT_ZN_1"/>
</dbReference>
<name>A0A7R9CV23_TIMPO</name>
<sequence length="573" mass="65161">MVFITMVFVTFVAHVMGKHHNKQTYYNPAMKLNYDASKRDFHGWSSMDHGRLSLNHLGDVDSNRLSSKTFSNLSKNNVHEEMNGQKNYSGYTMFSLTLNHHQLKLLWKFSEKKPLDIWSGAPGGETTTLDILVAPDIKTSFKDFVTRYNISHSVAIEDYQNLLNSQKVKVSTRGSGSARKEFSLYEYNQYDEIVQYLREVEQSCPKIVKLLSIGKTTEKRRLWLVQISTARRGARRPFVLLEAGSHAREWIGPATALYIISRLVGEDCGATGLSKYLDWHIIPLFNPDGYEYTHTRDRMWRKTRSTLENTTCKGVDVNRNFDFHWGQTGASLNQCLFYLTDTGASLNQCLCYLTETGASLNPCQSDYAGPKPFSEPEARALRNYVLSDAKRILLYVSLHSYGKVGQYTVDREPSTNKVFVLTTQRSSWALVQILRSRHGTTLFVLTAIDSVWELKKTLADKANKAIIDEGGEPYFIGTAPQLLYSASGSSLDWMRGVGGVKYGFVAELPGGGKEGFDMPPTGINKTAREFFAALRVFGELANKKGKIFMGKRQLRSYRRKIRRNMIRLRKFHR</sequence>
<dbReference type="Pfam" id="PF02244">
    <property type="entry name" value="Propep_M14"/>
    <property type="match status" value="1"/>
</dbReference>
<keyword evidence="9" id="KW-0482">Metalloprotease</keyword>
<evidence type="ECO:0000256" key="1">
    <source>
        <dbReference type="ARBA" id="ARBA00001947"/>
    </source>
</evidence>
<gene>
    <name evidence="14" type="ORF">TPSB3V08_LOCUS3630</name>
</gene>
<feature type="domain" description="Peptidase M14" evidence="13">
    <location>
        <begin position="186"/>
        <end position="541"/>
    </location>
</feature>
<dbReference type="GO" id="GO:0006508">
    <property type="term" value="P:proteolysis"/>
    <property type="evidence" value="ECO:0007669"/>
    <property type="project" value="UniProtKB-KW"/>
</dbReference>
<keyword evidence="7" id="KW-0378">Hydrolase</keyword>